<sequence>MMFTRFRTSRFGLPFAGLLFSLALPAHAAAPAPIVMPSQWMSALASQRLAPGYRHFGDKVDALASALAASCEGQPAAAAAARQRWLEAAHDLRELSPLPIGPVLESRLLRRIDFWPTRPAQIESSIAQYARTPANTARIGLPARGLPALEYLLFDAERPALADDGPACRYAVWLARDTAAGISATVSAWPDWIAGLAEAEPEREARLLADGINILIGSTETLRLKYLEKPLRPHTGPAETDAWRSGSARAGLMAYFSGLRAGLQGDEGMPGLTAMLRGRGLLTLAERLDQRIDAVHTALAALPPDFAADAARPQTDALVSELSRLQRLLAEELADAMKVSVGFGENDGD</sequence>
<dbReference type="InterPro" id="IPR034984">
    <property type="entry name" value="Imelysin-like_IPPA"/>
</dbReference>
<accession>A0A2U8H0K3</accession>
<feature type="signal peptide" evidence="3">
    <location>
        <begin position="1"/>
        <end position="28"/>
    </location>
</feature>
<reference evidence="5 6" key="1">
    <citation type="submission" date="2017-06" db="EMBL/GenBank/DDBJ databases">
        <title>Azoarcus sp. TSNA42 complete genome sequence.</title>
        <authorList>
            <person name="Woo J.-H."/>
            <person name="Kim H.-S."/>
        </authorList>
    </citation>
    <scope>NUCLEOTIDE SEQUENCE [LARGE SCALE GENOMIC DNA]</scope>
    <source>
        <strain evidence="5 6">TSNA42</strain>
    </source>
</reference>
<evidence type="ECO:0000313" key="5">
    <source>
        <dbReference type="EMBL" id="AWI79103.1"/>
    </source>
</evidence>
<evidence type="ECO:0000259" key="4">
    <source>
        <dbReference type="Pfam" id="PF09375"/>
    </source>
</evidence>
<dbReference type="EMBL" id="CP022188">
    <property type="protein sequence ID" value="AWI79103.1"/>
    <property type="molecule type" value="Genomic_DNA"/>
</dbReference>
<dbReference type="OrthoDB" id="8591749at2"/>
<dbReference type="CDD" id="cd14659">
    <property type="entry name" value="Imelysin-like_IPPA"/>
    <property type="match status" value="1"/>
</dbReference>
<dbReference type="AlphaFoldDB" id="A0A2U8H0K3"/>
<dbReference type="Pfam" id="PF09375">
    <property type="entry name" value="Peptidase_M75"/>
    <property type="match status" value="1"/>
</dbReference>
<name>A0A2U8H0K3_9RHOO</name>
<evidence type="ECO:0000256" key="3">
    <source>
        <dbReference type="SAM" id="SignalP"/>
    </source>
</evidence>
<gene>
    <name evidence="5" type="ORF">CEW87_06835</name>
</gene>
<organism evidence="5 6">
    <name type="scientific">Parazoarcus communis</name>
    <dbReference type="NCBI Taxonomy" id="41977"/>
    <lineage>
        <taxon>Bacteria</taxon>
        <taxon>Pseudomonadati</taxon>
        <taxon>Pseudomonadota</taxon>
        <taxon>Betaproteobacteria</taxon>
        <taxon>Rhodocyclales</taxon>
        <taxon>Zoogloeaceae</taxon>
        <taxon>Parazoarcus</taxon>
    </lineage>
</organism>
<feature type="chain" id="PRO_5015949460" description="Imelysin-like domain-containing protein" evidence="3">
    <location>
        <begin position="29"/>
        <end position="349"/>
    </location>
</feature>
<dbReference type="GO" id="GO:0030313">
    <property type="term" value="C:cell envelope"/>
    <property type="evidence" value="ECO:0007669"/>
    <property type="project" value="UniProtKB-SubCell"/>
</dbReference>
<dbReference type="RefSeq" id="WP_108972016.1">
    <property type="nucleotide sequence ID" value="NZ_CP022188.1"/>
</dbReference>
<dbReference type="Gene3D" id="1.20.1420.20">
    <property type="entry name" value="M75 peptidase, HXXE motif"/>
    <property type="match status" value="1"/>
</dbReference>
<dbReference type="Proteomes" id="UP000244902">
    <property type="component" value="Chromosome"/>
</dbReference>
<dbReference type="InterPro" id="IPR038352">
    <property type="entry name" value="Imelysin_sf"/>
</dbReference>
<evidence type="ECO:0000256" key="1">
    <source>
        <dbReference type="ARBA" id="ARBA00004196"/>
    </source>
</evidence>
<keyword evidence="2 3" id="KW-0732">Signal</keyword>
<dbReference type="InterPro" id="IPR018976">
    <property type="entry name" value="Imelysin-like"/>
</dbReference>
<proteinExistence type="predicted"/>
<evidence type="ECO:0000256" key="2">
    <source>
        <dbReference type="ARBA" id="ARBA00022729"/>
    </source>
</evidence>
<evidence type="ECO:0000313" key="6">
    <source>
        <dbReference type="Proteomes" id="UP000244902"/>
    </source>
</evidence>
<feature type="domain" description="Imelysin-like" evidence="4">
    <location>
        <begin position="51"/>
        <end position="327"/>
    </location>
</feature>
<protein>
    <recommendedName>
        <fullName evidence="4">Imelysin-like domain-containing protein</fullName>
    </recommendedName>
</protein>
<comment type="subcellular location">
    <subcellularLocation>
        <location evidence="1">Cell envelope</location>
    </subcellularLocation>
</comment>